<dbReference type="EMBL" id="BMXB01000007">
    <property type="protein sequence ID" value="GHA39115.1"/>
    <property type="molecule type" value="Genomic_DNA"/>
</dbReference>
<keyword evidence="1" id="KW-1133">Transmembrane helix</keyword>
<sequence>MKEEDRNKPKKEKKSQLRNWAIFTGIAFEMGGTIFVCAWIGKQLDERYPSNKNWFTIGLVLFGLLASIFLVLKQLKKFDN</sequence>
<gene>
    <name evidence="2" type="ORF">GCM10007103_20670</name>
</gene>
<comment type="caution">
    <text evidence="2">The sequence shown here is derived from an EMBL/GenBank/DDBJ whole genome shotgun (WGS) entry which is preliminary data.</text>
</comment>
<keyword evidence="1" id="KW-0812">Transmembrane</keyword>
<accession>A0A918SFH0</accession>
<dbReference type="AlphaFoldDB" id="A0A918SFH0"/>
<reference evidence="2" key="1">
    <citation type="journal article" date="2014" name="Int. J. Syst. Evol. Microbiol.">
        <title>Complete genome sequence of Corynebacterium casei LMG S-19264T (=DSM 44701T), isolated from a smear-ripened cheese.</title>
        <authorList>
            <consortium name="US DOE Joint Genome Institute (JGI-PGF)"/>
            <person name="Walter F."/>
            <person name="Albersmeier A."/>
            <person name="Kalinowski J."/>
            <person name="Ruckert C."/>
        </authorList>
    </citation>
    <scope>NUCLEOTIDE SEQUENCE</scope>
    <source>
        <strain evidence="2">KCTC 12719</strain>
    </source>
</reference>
<keyword evidence="1" id="KW-0472">Membrane</keyword>
<evidence type="ECO:0000313" key="2">
    <source>
        <dbReference type="EMBL" id="GHA39115.1"/>
    </source>
</evidence>
<evidence type="ECO:0000256" key="1">
    <source>
        <dbReference type="SAM" id="Phobius"/>
    </source>
</evidence>
<dbReference type="InterPro" id="IPR032820">
    <property type="entry name" value="ATPase_put"/>
</dbReference>
<organism evidence="2 3">
    <name type="scientific">Salinimicrobium marinum</name>
    <dbReference type="NCBI Taxonomy" id="680283"/>
    <lineage>
        <taxon>Bacteria</taxon>
        <taxon>Pseudomonadati</taxon>
        <taxon>Bacteroidota</taxon>
        <taxon>Flavobacteriia</taxon>
        <taxon>Flavobacteriales</taxon>
        <taxon>Flavobacteriaceae</taxon>
        <taxon>Salinimicrobium</taxon>
    </lineage>
</organism>
<feature type="transmembrane region" description="Helical" evidence="1">
    <location>
        <begin position="20"/>
        <end position="41"/>
    </location>
</feature>
<name>A0A918SFH0_9FLAO</name>
<reference evidence="2" key="2">
    <citation type="submission" date="2020-09" db="EMBL/GenBank/DDBJ databases">
        <authorList>
            <person name="Sun Q."/>
            <person name="Kim S."/>
        </authorList>
    </citation>
    <scope>NUCLEOTIDE SEQUENCE</scope>
    <source>
        <strain evidence="2">KCTC 12719</strain>
    </source>
</reference>
<dbReference type="RefSeq" id="WP_189604672.1">
    <property type="nucleotide sequence ID" value="NZ_BMXB01000007.1"/>
</dbReference>
<keyword evidence="3" id="KW-1185">Reference proteome</keyword>
<proteinExistence type="predicted"/>
<dbReference type="Proteomes" id="UP000610456">
    <property type="component" value="Unassembled WGS sequence"/>
</dbReference>
<evidence type="ECO:0008006" key="4">
    <source>
        <dbReference type="Google" id="ProtNLM"/>
    </source>
</evidence>
<dbReference type="Pfam" id="PF09527">
    <property type="entry name" value="ATPase_gene1"/>
    <property type="match status" value="1"/>
</dbReference>
<protein>
    <recommendedName>
        <fullName evidence="4">F0F1-ATPase subunit Ca2+/Mg2+ transporter</fullName>
    </recommendedName>
</protein>
<feature type="transmembrane region" description="Helical" evidence="1">
    <location>
        <begin position="53"/>
        <end position="72"/>
    </location>
</feature>
<evidence type="ECO:0000313" key="3">
    <source>
        <dbReference type="Proteomes" id="UP000610456"/>
    </source>
</evidence>